<dbReference type="KEGG" id="vg:80527879"/>
<dbReference type="RefSeq" id="YP_010790483.1">
    <property type="nucleotide sequence ID" value="NC_075439.1"/>
</dbReference>
<sequence length="118" mass="13673">MDDYTPIKDIISAEALSDLTAIIIIILQIHTELGIRPYPFSPDIHDRFRVLSIRASDFTRLSIRRRDLLNYGIDSLLGKAEPNPQIAFELARVRLLLDLLRKYTHPYIEPDTKKTNQK</sequence>
<keyword evidence="2" id="KW-1185">Reference proteome</keyword>
<reference evidence="1" key="1">
    <citation type="journal article" date="2018" name="Nature">
        <title>The evolutionary history of vertebrate RNA viruses.</title>
        <authorList>
            <person name="Shi M."/>
            <person name="Lin X.D."/>
            <person name="Chen X."/>
            <person name="Tian J.H."/>
            <person name="Chen L.J."/>
            <person name="Li K."/>
            <person name="Wang W."/>
            <person name="Eden J.S."/>
            <person name="Shen J.J."/>
            <person name="Liu L."/>
            <person name="Holmes E.C."/>
            <person name="Zhang Y.Z."/>
        </authorList>
    </citation>
    <scope>NUCLEOTIDE SEQUENCE [LARGE SCALE GENOMIC DNA]</scope>
    <source>
        <strain evidence="1">XYHYC179963</strain>
    </source>
</reference>
<accession>A0A2P1GMZ5</accession>
<dbReference type="Proteomes" id="UP000297175">
    <property type="component" value="Segment"/>
</dbReference>
<name>A0A2P1GMZ5_9MONO</name>
<dbReference type="EMBL" id="MG600058">
    <property type="protein sequence ID" value="AVM87366.1"/>
    <property type="molecule type" value="Viral_cRNA"/>
</dbReference>
<evidence type="ECO:0000313" key="1">
    <source>
        <dbReference type="EMBL" id="AVM87366.1"/>
    </source>
</evidence>
<dbReference type="GeneID" id="80527879"/>
<protein>
    <submittedName>
        <fullName evidence="1">Uncharacterized protein</fullName>
    </submittedName>
</protein>
<organism evidence="1">
    <name type="scientific">Wenling triplecross lizardfish paramyxovirus</name>
    <dbReference type="NCBI Taxonomy" id="2116451"/>
    <lineage>
        <taxon>Viruses</taxon>
        <taxon>Riboviria</taxon>
        <taxon>Orthornavirae</taxon>
        <taxon>Negarnaviricota</taxon>
        <taxon>Haploviricotina</taxon>
        <taxon>Monjiviricetes</taxon>
        <taxon>Mononegavirales</taxon>
        <taxon>Paramyxoviridae</taxon>
        <taxon>Metaparamyxovirinae</taxon>
        <taxon>Synodonvirus</taxon>
        <taxon>Synodonvirus synodi</taxon>
    </lineage>
</organism>
<proteinExistence type="predicted"/>
<evidence type="ECO:0000313" key="2">
    <source>
        <dbReference type="Proteomes" id="UP000297175"/>
    </source>
</evidence>